<feature type="domain" description="Peptidase S49" evidence="11">
    <location>
        <begin position="153"/>
        <end position="300"/>
    </location>
</feature>
<keyword evidence="5 10" id="KW-0812">Transmembrane</keyword>
<sequence length="346" mass="38216">MEFLTDYGLFLAKTVTWVLAALVLVAAIVSLRQRNNASAGSLSVKRLNDQYADRREQLEKGILSAKQFRQWRKSVQKARKVEQAQSEGGRPRTFVLRFHGDLRASQVEALREEVSAIVDAARPEGDEVLVCLESGGGLVTSYGLAAAQLVRLREAGLSLTVAIDKVAASGGYMMAAVAPQIVAAPFAIVGSIGVVAEIPNIHRLLKRHDVDIELLTAGEYKRTLTVLGENTPEGREKFQSQLNETHALFKAFLQKYRPELDLTKLATGEYWFATQAAPLGLVDALATSDELIARRCQERDVFEVRLIRPKPLANRLRGSVEQGAVRILSLFIDQVREKSTNPLERV</sequence>
<reference evidence="13 14" key="1">
    <citation type="submission" date="2016-06" db="EMBL/GenBank/DDBJ databases">
        <title>Insight into the functional genes involving in sulfur oxidation in Pearl River water.</title>
        <authorList>
            <person name="Luo J."/>
            <person name="Tan X."/>
            <person name="Lin W."/>
        </authorList>
    </citation>
    <scope>NUCLEOTIDE SEQUENCE [LARGE SCALE GENOMIC DNA]</scope>
    <source>
        <strain evidence="13 14">LS2</strain>
    </source>
</reference>
<evidence type="ECO:0000313" key="13">
    <source>
        <dbReference type="EMBL" id="ANJ66906.1"/>
    </source>
</evidence>
<dbReference type="InterPro" id="IPR047272">
    <property type="entry name" value="S49_SppA_C"/>
</dbReference>
<comment type="subcellular location">
    <subcellularLocation>
        <location evidence="1">Cell membrane</location>
    </subcellularLocation>
</comment>
<evidence type="ECO:0000256" key="1">
    <source>
        <dbReference type="ARBA" id="ARBA00004236"/>
    </source>
</evidence>
<dbReference type="STRING" id="1860122.A9404_05495"/>
<evidence type="ECO:0000259" key="12">
    <source>
        <dbReference type="Pfam" id="PF08496"/>
    </source>
</evidence>
<feature type="transmembrane region" description="Helical" evidence="10">
    <location>
        <begin position="14"/>
        <end position="31"/>
    </location>
</feature>
<dbReference type="GO" id="GO:0005886">
    <property type="term" value="C:plasma membrane"/>
    <property type="evidence" value="ECO:0007669"/>
    <property type="project" value="UniProtKB-SubCell"/>
</dbReference>
<dbReference type="InterPro" id="IPR029045">
    <property type="entry name" value="ClpP/crotonase-like_dom_sf"/>
</dbReference>
<feature type="domain" description="Peptidase S49 N-terminal proteobacteria" evidence="12">
    <location>
        <begin position="2"/>
        <end position="149"/>
    </location>
</feature>
<gene>
    <name evidence="13" type="ORF">A9404_05495</name>
</gene>
<dbReference type="GO" id="GO:0004252">
    <property type="term" value="F:serine-type endopeptidase activity"/>
    <property type="evidence" value="ECO:0007669"/>
    <property type="project" value="InterPro"/>
</dbReference>
<dbReference type="Gene3D" id="6.20.330.10">
    <property type="match status" value="1"/>
</dbReference>
<dbReference type="Pfam" id="PF01343">
    <property type="entry name" value="Peptidase_S49"/>
    <property type="match status" value="1"/>
</dbReference>
<evidence type="ECO:0000256" key="10">
    <source>
        <dbReference type="SAM" id="Phobius"/>
    </source>
</evidence>
<dbReference type="OrthoDB" id="5614232at2"/>
<evidence type="ECO:0000256" key="5">
    <source>
        <dbReference type="ARBA" id="ARBA00022692"/>
    </source>
</evidence>
<evidence type="ECO:0000259" key="11">
    <source>
        <dbReference type="Pfam" id="PF01343"/>
    </source>
</evidence>
<proteinExistence type="inferred from homology"/>
<keyword evidence="4 13" id="KW-0645">Protease</keyword>
<dbReference type="Pfam" id="PF08496">
    <property type="entry name" value="Peptidase_S49_N"/>
    <property type="match status" value="1"/>
</dbReference>
<evidence type="ECO:0000256" key="3">
    <source>
        <dbReference type="ARBA" id="ARBA00022475"/>
    </source>
</evidence>
<evidence type="ECO:0000256" key="4">
    <source>
        <dbReference type="ARBA" id="ARBA00022670"/>
    </source>
</evidence>
<organism evidence="13 14">
    <name type="scientific">Halothiobacillus diazotrophicus</name>
    <dbReference type="NCBI Taxonomy" id="1860122"/>
    <lineage>
        <taxon>Bacteria</taxon>
        <taxon>Pseudomonadati</taxon>
        <taxon>Pseudomonadota</taxon>
        <taxon>Gammaproteobacteria</taxon>
        <taxon>Chromatiales</taxon>
        <taxon>Halothiobacillaceae</taxon>
        <taxon>Halothiobacillus</taxon>
    </lineage>
</organism>
<evidence type="ECO:0000313" key="14">
    <source>
        <dbReference type="Proteomes" id="UP000078596"/>
    </source>
</evidence>
<keyword evidence="7" id="KW-0720">Serine protease</keyword>
<keyword evidence="6" id="KW-0378">Hydrolase</keyword>
<keyword evidence="14" id="KW-1185">Reference proteome</keyword>
<evidence type="ECO:0000256" key="7">
    <source>
        <dbReference type="ARBA" id="ARBA00022825"/>
    </source>
</evidence>
<dbReference type="SUPFAM" id="SSF52096">
    <property type="entry name" value="ClpP/crotonase"/>
    <property type="match status" value="1"/>
</dbReference>
<dbReference type="CDD" id="cd07023">
    <property type="entry name" value="S49_Sppa_N_C"/>
    <property type="match status" value="1"/>
</dbReference>
<dbReference type="InterPro" id="IPR002142">
    <property type="entry name" value="Peptidase_S49"/>
</dbReference>
<name>A0A191ZG95_9GAMM</name>
<dbReference type="PANTHER" id="PTHR42987:SF4">
    <property type="entry name" value="PROTEASE SOHB-RELATED"/>
    <property type="match status" value="1"/>
</dbReference>
<keyword evidence="9 10" id="KW-0472">Membrane</keyword>
<keyword evidence="8 10" id="KW-1133">Transmembrane helix</keyword>
<dbReference type="KEGG" id="haz:A9404_05495"/>
<evidence type="ECO:0000256" key="9">
    <source>
        <dbReference type="ARBA" id="ARBA00023136"/>
    </source>
</evidence>
<dbReference type="GO" id="GO:0006508">
    <property type="term" value="P:proteolysis"/>
    <property type="evidence" value="ECO:0007669"/>
    <property type="project" value="UniProtKB-KW"/>
</dbReference>
<dbReference type="InterPro" id="IPR013703">
    <property type="entry name" value="Peptidase_S49_N_proteobac"/>
</dbReference>
<dbReference type="Gene3D" id="3.90.226.10">
    <property type="entry name" value="2-enoyl-CoA Hydratase, Chain A, domain 1"/>
    <property type="match status" value="1"/>
</dbReference>
<evidence type="ECO:0000256" key="6">
    <source>
        <dbReference type="ARBA" id="ARBA00022801"/>
    </source>
</evidence>
<evidence type="ECO:0000256" key="2">
    <source>
        <dbReference type="ARBA" id="ARBA00008683"/>
    </source>
</evidence>
<keyword evidence="3" id="KW-1003">Cell membrane</keyword>
<dbReference type="EMBL" id="CP016027">
    <property type="protein sequence ID" value="ANJ66906.1"/>
    <property type="molecule type" value="Genomic_DNA"/>
</dbReference>
<comment type="similarity">
    <text evidence="2">Belongs to the peptidase S49 family.</text>
</comment>
<dbReference type="AlphaFoldDB" id="A0A191ZG95"/>
<dbReference type="RefSeq" id="WP_066099268.1">
    <property type="nucleotide sequence ID" value="NZ_CP016027.1"/>
</dbReference>
<dbReference type="Proteomes" id="UP000078596">
    <property type="component" value="Chromosome"/>
</dbReference>
<protein>
    <submittedName>
        <fullName evidence="13">Protease SohB</fullName>
    </submittedName>
</protein>
<dbReference type="NCBIfam" id="NF008745">
    <property type="entry name" value="PRK11778.1"/>
    <property type="match status" value="1"/>
</dbReference>
<accession>A0A191ZG95</accession>
<evidence type="ECO:0000256" key="8">
    <source>
        <dbReference type="ARBA" id="ARBA00022989"/>
    </source>
</evidence>
<dbReference type="PANTHER" id="PTHR42987">
    <property type="entry name" value="PEPTIDASE S49"/>
    <property type="match status" value="1"/>
</dbReference>